<dbReference type="EMBL" id="CACVBM020001633">
    <property type="protein sequence ID" value="CAA7056307.1"/>
    <property type="molecule type" value="Genomic_DNA"/>
</dbReference>
<dbReference type="AlphaFoldDB" id="A0A6D2KCB3"/>
<keyword evidence="3" id="KW-1185">Reference proteome</keyword>
<sequence length="118" mass="12809">MMSSYFPKALNGATIVDIRGTTTDKIIISKVFNGHVKASSTDKIIIVLPTWEDVTELQPRMDDISRCPGKLIIVTASAPQGSDSVCGSAHCALAHYWSLKMNKCDFVAYAVTPLSLAY</sequence>
<dbReference type="Proteomes" id="UP000467841">
    <property type="component" value="Unassembled WGS sequence"/>
</dbReference>
<evidence type="ECO:0000313" key="1">
    <source>
        <dbReference type="EMBL" id="CAA7047110.1"/>
    </source>
</evidence>
<dbReference type="OrthoDB" id="75169at2759"/>
<evidence type="ECO:0000313" key="2">
    <source>
        <dbReference type="EMBL" id="CAA7056307.1"/>
    </source>
</evidence>
<organism evidence="1 3">
    <name type="scientific">Microthlaspi erraticum</name>
    <dbReference type="NCBI Taxonomy" id="1685480"/>
    <lineage>
        <taxon>Eukaryota</taxon>
        <taxon>Viridiplantae</taxon>
        <taxon>Streptophyta</taxon>
        <taxon>Embryophyta</taxon>
        <taxon>Tracheophyta</taxon>
        <taxon>Spermatophyta</taxon>
        <taxon>Magnoliopsida</taxon>
        <taxon>eudicotyledons</taxon>
        <taxon>Gunneridae</taxon>
        <taxon>Pentapetalae</taxon>
        <taxon>rosids</taxon>
        <taxon>malvids</taxon>
        <taxon>Brassicales</taxon>
        <taxon>Brassicaceae</taxon>
        <taxon>Coluteocarpeae</taxon>
        <taxon>Microthlaspi</taxon>
    </lineage>
</organism>
<proteinExistence type="predicted"/>
<dbReference type="Pfam" id="PF02567">
    <property type="entry name" value="PhzC-PhzF"/>
    <property type="match status" value="1"/>
</dbReference>
<dbReference type="SUPFAM" id="SSF54506">
    <property type="entry name" value="Diaminopimelate epimerase-like"/>
    <property type="match status" value="1"/>
</dbReference>
<protein>
    <submittedName>
        <fullName evidence="1">Uncharacterized protein</fullName>
    </submittedName>
</protein>
<accession>A0A6D2KCB3</accession>
<reference evidence="1 3" key="1">
    <citation type="submission" date="2020-01" db="EMBL/GenBank/DDBJ databases">
        <authorList>
            <person name="Mishra B."/>
        </authorList>
    </citation>
    <scope>NUCLEOTIDE SEQUENCE [LARGE SCALE GENOMIC DNA]</scope>
</reference>
<dbReference type="GO" id="GO:0016853">
    <property type="term" value="F:isomerase activity"/>
    <property type="evidence" value="ECO:0007669"/>
    <property type="project" value="TreeGrafter"/>
</dbReference>
<dbReference type="PANTHER" id="PTHR13774:SF25">
    <property type="match status" value="1"/>
</dbReference>
<dbReference type="EMBL" id="CACVBM020001362">
    <property type="protein sequence ID" value="CAA7047110.1"/>
    <property type="molecule type" value="Genomic_DNA"/>
</dbReference>
<dbReference type="Gene3D" id="3.10.310.10">
    <property type="entry name" value="Diaminopimelate Epimerase, Chain A, domain 1"/>
    <property type="match status" value="1"/>
</dbReference>
<dbReference type="InterPro" id="IPR003719">
    <property type="entry name" value="Phenazine_PhzF-like"/>
</dbReference>
<dbReference type="PANTHER" id="PTHR13774">
    <property type="entry name" value="PHENAZINE BIOSYNTHESIS PROTEIN"/>
    <property type="match status" value="1"/>
</dbReference>
<dbReference type="GO" id="GO:0005737">
    <property type="term" value="C:cytoplasm"/>
    <property type="evidence" value="ECO:0007669"/>
    <property type="project" value="TreeGrafter"/>
</dbReference>
<gene>
    <name evidence="1" type="ORF">MERR_LOCUS34345</name>
    <name evidence="2" type="ORF">MERR_LOCUS43543</name>
</gene>
<name>A0A6D2KCB3_9BRAS</name>
<evidence type="ECO:0000313" key="3">
    <source>
        <dbReference type="Proteomes" id="UP000467841"/>
    </source>
</evidence>